<evidence type="ECO:0000313" key="2">
    <source>
        <dbReference type="EMBL" id="GMT03050.1"/>
    </source>
</evidence>
<dbReference type="AlphaFoldDB" id="A0AAV5U866"/>
<feature type="non-terminal residue" evidence="2">
    <location>
        <position position="83"/>
    </location>
</feature>
<feature type="chain" id="PRO_5043932841" evidence="1">
    <location>
        <begin position="23"/>
        <end position="83"/>
    </location>
</feature>
<protein>
    <submittedName>
        <fullName evidence="2">Uncharacterized protein</fullName>
    </submittedName>
</protein>
<proteinExistence type="predicted"/>
<comment type="caution">
    <text evidence="2">The sequence shown here is derived from an EMBL/GenBank/DDBJ whole genome shotgun (WGS) entry which is preliminary data.</text>
</comment>
<accession>A0AAV5U866</accession>
<gene>
    <name evidence="2" type="ORF">PENTCL1PPCAC_25224</name>
</gene>
<name>A0AAV5U866_9BILA</name>
<dbReference type="Proteomes" id="UP001432027">
    <property type="component" value="Unassembled WGS sequence"/>
</dbReference>
<sequence length="83" mass="9082">HEETSTMRIVVLLTAAALAAAAAPDIRPNPKALKLAALADDTDGWAVEDGKKKIQKIQLEGRPCMTVDRLRKADNETEYYECA</sequence>
<evidence type="ECO:0000313" key="3">
    <source>
        <dbReference type="Proteomes" id="UP001432027"/>
    </source>
</evidence>
<keyword evidence="3" id="KW-1185">Reference proteome</keyword>
<organism evidence="2 3">
    <name type="scientific">Pristionchus entomophagus</name>
    <dbReference type="NCBI Taxonomy" id="358040"/>
    <lineage>
        <taxon>Eukaryota</taxon>
        <taxon>Metazoa</taxon>
        <taxon>Ecdysozoa</taxon>
        <taxon>Nematoda</taxon>
        <taxon>Chromadorea</taxon>
        <taxon>Rhabditida</taxon>
        <taxon>Rhabditina</taxon>
        <taxon>Diplogasteromorpha</taxon>
        <taxon>Diplogasteroidea</taxon>
        <taxon>Neodiplogasteridae</taxon>
        <taxon>Pristionchus</taxon>
    </lineage>
</organism>
<feature type="signal peptide" evidence="1">
    <location>
        <begin position="1"/>
        <end position="22"/>
    </location>
</feature>
<feature type="non-terminal residue" evidence="2">
    <location>
        <position position="1"/>
    </location>
</feature>
<reference evidence="2" key="1">
    <citation type="submission" date="2023-10" db="EMBL/GenBank/DDBJ databases">
        <title>Genome assembly of Pristionchus species.</title>
        <authorList>
            <person name="Yoshida K."/>
            <person name="Sommer R.J."/>
        </authorList>
    </citation>
    <scope>NUCLEOTIDE SEQUENCE</scope>
    <source>
        <strain evidence="2">RS0144</strain>
    </source>
</reference>
<dbReference type="EMBL" id="BTSX01000006">
    <property type="protein sequence ID" value="GMT03050.1"/>
    <property type="molecule type" value="Genomic_DNA"/>
</dbReference>
<evidence type="ECO:0000256" key="1">
    <source>
        <dbReference type="SAM" id="SignalP"/>
    </source>
</evidence>
<keyword evidence="1" id="KW-0732">Signal</keyword>